<protein>
    <submittedName>
        <fullName evidence="1">Uncharacterized protein</fullName>
    </submittedName>
</protein>
<accession>A0A6H2H072</accession>
<dbReference type="AlphaFoldDB" id="A0A6H2H072"/>
<reference evidence="1 2" key="1">
    <citation type="submission" date="2020-04" db="EMBL/GenBank/DDBJ databases">
        <title>Novel Paenibacillus strain UniB2 isolated from commercial digestive syrup.</title>
        <authorList>
            <person name="Thorat V."/>
            <person name="Kirdat K."/>
            <person name="Tiwarekar B."/>
            <person name="Yadav A."/>
        </authorList>
    </citation>
    <scope>NUCLEOTIDE SEQUENCE [LARGE SCALE GENOMIC DNA]</scope>
    <source>
        <strain evidence="1 2">UniB2</strain>
    </source>
</reference>
<name>A0A6H2H072_9BACL</name>
<dbReference type="KEGG" id="palr:HGI30_16755"/>
<dbReference type="RefSeq" id="WP_168908609.1">
    <property type="nucleotide sequence ID" value="NZ_CP051428.1"/>
</dbReference>
<sequence length="49" mass="5314">MMITLQLLNVVKVVESESKAEALEAKGFKRVELPEKTKGKAGTADKPAE</sequence>
<organism evidence="1 2">
    <name type="scientific">Paenibacillus albicereus</name>
    <dbReference type="NCBI Taxonomy" id="2726185"/>
    <lineage>
        <taxon>Bacteria</taxon>
        <taxon>Bacillati</taxon>
        <taxon>Bacillota</taxon>
        <taxon>Bacilli</taxon>
        <taxon>Bacillales</taxon>
        <taxon>Paenibacillaceae</taxon>
        <taxon>Paenibacillus</taxon>
    </lineage>
</organism>
<proteinExistence type="predicted"/>
<evidence type="ECO:0000313" key="2">
    <source>
        <dbReference type="Proteomes" id="UP000502136"/>
    </source>
</evidence>
<dbReference type="Proteomes" id="UP000502136">
    <property type="component" value="Chromosome"/>
</dbReference>
<evidence type="ECO:0000313" key="1">
    <source>
        <dbReference type="EMBL" id="QJC53060.1"/>
    </source>
</evidence>
<keyword evidence="2" id="KW-1185">Reference proteome</keyword>
<gene>
    <name evidence="1" type="ORF">HGI30_16755</name>
</gene>
<dbReference type="EMBL" id="CP051428">
    <property type="protein sequence ID" value="QJC53060.1"/>
    <property type="molecule type" value="Genomic_DNA"/>
</dbReference>